<comment type="caution">
    <text evidence="1">The sequence shown here is derived from an EMBL/GenBank/DDBJ whole genome shotgun (WGS) entry which is preliminary data.</text>
</comment>
<name>W4Q9H6_9BACI</name>
<dbReference type="EMBL" id="BAUT01000154">
    <property type="protein sequence ID" value="GAE28650.1"/>
    <property type="molecule type" value="Genomic_DNA"/>
</dbReference>
<evidence type="ECO:0008006" key="3">
    <source>
        <dbReference type="Google" id="ProtNLM"/>
    </source>
</evidence>
<dbReference type="InterPro" id="IPR021109">
    <property type="entry name" value="Peptidase_aspartic_dom_sf"/>
</dbReference>
<keyword evidence="2" id="KW-1185">Reference proteome</keyword>
<dbReference type="SUPFAM" id="SSF50630">
    <property type="entry name" value="Acid proteases"/>
    <property type="match status" value="1"/>
</dbReference>
<dbReference type="Proteomes" id="UP000018890">
    <property type="component" value="Unassembled WGS sequence"/>
</dbReference>
<reference evidence="1" key="1">
    <citation type="journal article" date="2014" name="Genome Announc.">
        <title>Draft Genome Sequences of Three Alkaliphilic Bacillus Strains, Bacillus wakoensis JCM 9140T, Bacillus akibai JCM 9157T, and Bacillus hemicellulosilyticus JCM 9152T.</title>
        <authorList>
            <person name="Yuki M."/>
            <person name="Oshima K."/>
            <person name="Suda W."/>
            <person name="Oshida Y."/>
            <person name="Kitamura K."/>
            <person name="Iida T."/>
            <person name="Hattori M."/>
            <person name="Ohkuma M."/>
        </authorList>
    </citation>
    <scope>NUCLEOTIDE SEQUENCE [LARGE SCALE GENOMIC DNA]</scope>
    <source>
        <strain evidence="1">JCM 9140</strain>
    </source>
</reference>
<gene>
    <name evidence="1" type="ORF">JCM9140_4906</name>
</gene>
<proteinExistence type="predicted"/>
<dbReference type="Pfam" id="PF13650">
    <property type="entry name" value="Asp_protease_2"/>
    <property type="match status" value="1"/>
</dbReference>
<dbReference type="AlphaFoldDB" id="W4Q9H6"/>
<evidence type="ECO:0000313" key="2">
    <source>
        <dbReference type="Proteomes" id="UP000018890"/>
    </source>
</evidence>
<evidence type="ECO:0000313" key="1">
    <source>
        <dbReference type="EMBL" id="GAE28650.1"/>
    </source>
</evidence>
<sequence length="94" mass="10324">MKKLIIDEGLLLTDMELTFNGQLLHLRRVLVDTGSGSTVVSTDLAESIGIVAEENDMIYRIIGVGGSEFVYSKTVDSVRIGDMQTESFALEIEQ</sequence>
<dbReference type="RefSeq" id="WP_081727827.1">
    <property type="nucleotide sequence ID" value="NZ_BAUT01000154.1"/>
</dbReference>
<dbReference type="Gene3D" id="2.40.70.10">
    <property type="entry name" value="Acid Proteases"/>
    <property type="match status" value="1"/>
</dbReference>
<accession>W4Q9H6</accession>
<dbReference type="STRING" id="1236970.JCM9140_4906"/>
<protein>
    <recommendedName>
        <fullName evidence="3">Peptidase A2 domain-containing protein</fullName>
    </recommendedName>
</protein>
<dbReference type="OrthoDB" id="2735601at2"/>
<organism evidence="1 2">
    <name type="scientific">Halalkalibacter wakoensis JCM 9140</name>
    <dbReference type="NCBI Taxonomy" id="1236970"/>
    <lineage>
        <taxon>Bacteria</taxon>
        <taxon>Bacillati</taxon>
        <taxon>Bacillota</taxon>
        <taxon>Bacilli</taxon>
        <taxon>Bacillales</taxon>
        <taxon>Bacillaceae</taxon>
        <taxon>Halalkalibacter</taxon>
    </lineage>
</organism>